<name>A0A158NRZ5_ATTCE</name>
<dbReference type="FunFam" id="3.40.50.720:FF:000143">
    <property type="entry name" value="Fatty acyl-CoA reductase"/>
    <property type="match status" value="1"/>
</dbReference>
<dbReference type="OrthoDB" id="429813at2759"/>
<dbReference type="eggNOG" id="KOG1221">
    <property type="taxonomic scope" value="Eukaryota"/>
</dbReference>
<proteinExistence type="inferred from homology"/>
<evidence type="ECO:0000313" key="13">
    <source>
        <dbReference type="EnsemblMetazoa" id="XP_012060303.1"/>
    </source>
</evidence>
<evidence type="ECO:0000259" key="12">
    <source>
        <dbReference type="Pfam" id="PF07993"/>
    </source>
</evidence>
<dbReference type="EnsemblMetazoa" id="XM_012204913.1">
    <property type="protein sequence ID" value="XP_012060303.1"/>
    <property type="gene ID" value="LOC105623520"/>
</dbReference>
<evidence type="ECO:0000256" key="10">
    <source>
        <dbReference type="RuleBase" id="RU363097"/>
    </source>
</evidence>
<dbReference type="EMBL" id="ADTU01024360">
    <property type="status" value="NOT_ANNOTATED_CDS"/>
    <property type="molecule type" value="Genomic_DNA"/>
</dbReference>
<evidence type="ECO:0000256" key="4">
    <source>
        <dbReference type="ARBA" id="ARBA00022692"/>
    </source>
</evidence>
<keyword evidence="6 10" id="KW-1133">Transmembrane helix</keyword>
<keyword evidence="10" id="KW-0560">Oxidoreductase</keyword>
<keyword evidence="7 10" id="KW-0443">Lipid metabolism</keyword>
<dbReference type="Gene3D" id="3.40.50.720">
    <property type="entry name" value="NAD(P)-binding Rossmann-like Domain"/>
    <property type="match status" value="1"/>
</dbReference>
<evidence type="ECO:0000256" key="3">
    <source>
        <dbReference type="ARBA" id="ARBA00022516"/>
    </source>
</evidence>
<evidence type="ECO:0000256" key="8">
    <source>
        <dbReference type="ARBA" id="ARBA00023136"/>
    </source>
</evidence>
<evidence type="ECO:0000256" key="9">
    <source>
        <dbReference type="ARBA" id="ARBA00052530"/>
    </source>
</evidence>
<feature type="transmembrane region" description="Helical" evidence="10">
    <location>
        <begin position="479"/>
        <end position="499"/>
    </location>
</feature>
<comment type="similarity">
    <text evidence="2 10">Belongs to the fatty acyl-CoA reductase family.</text>
</comment>
<evidence type="ECO:0000256" key="7">
    <source>
        <dbReference type="ARBA" id="ARBA00023098"/>
    </source>
</evidence>
<comment type="catalytic activity">
    <reaction evidence="9 10">
        <text>a long-chain fatty acyl-CoA + 2 NADPH + 2 H(+) = a long-chain primary fatty alcohol + 2 NADP(+) + CoA</text>
        <dbReference type="Rhea" id="RHEA:52716"/>
        <dbReference type="ChEBI" id="CHEBI:15378"/>
        <dbReference type="ChEBI" id="CHEBI:57287"/>
        <dbReference type="ChEBI" id="CHEBI:57783"/>
        <dbReference type="ChEBI" id="CHEBI:58349"/>
        <dbReference type="ChEBI" id="CHEBI:77396"/>
        <dbReference type="ChEBI" id="CHEBI:83139"/>
        <dbReference type="EC" id="1.2.1.84"/>
    </reaction>
</comment>
<keyword evidence="3 10" id="KW-0444">Lipid biosynthesis</keyword>
<dbReference type="InParanoid" id="A0A158NRZ5"/>
<feature type="transmembrane region" description="Helical" evidence="10">
    <location>
        <begin position="363"/>
        <end position="388"/>
    </location>
</feature>
<dbReference type="InterPro" id="IPR036291">
    <property type="entry name" value="NAD(P)-bd_dom_sf"/>
</dbReference>
<evidence type="ECO:0000256" key="5">
    <source>
        <dbReference type="ARBA" id="ARBA00022857"/>
    </source>
</evidence>
<reference evidence="14" key="1">
    <citation type="journal article" date="2011" name="PLoS Genet.">
        <title>The genome sequence of the leaf-cutter ant Atta cephalotes reveals insights into its obligate symbiotic lifestyle.</title>
        <authorList>
            <person name="Suen G."/>
            <person name="Teiling C."/>
            <person name="Li L."/>
            <person name="Holt C."/>
            <person name="Abouheif E."/>
            <person name="Bornberg-Bauer E."/>
            <person name="Bouffard P."/>
            <person name="Caldera E.J."/>
            <person name="Cash E."/>
            <person name="Cavanaugh A."/>
            <person name="Denas O."/>
            <person name="Elhaik E."/>
            <person name="Fave M.J."/>
            <person name="Gadau J."/>
            <person name="Gibson J.D."/>
            <person name="Graur D."/>
            <person name="Grubbs K.J."/>
            <person name="Hagen D.E."/>
            <person name="Harkins T.T."/>
            <person name="Helmkampf M."/>
            <person name="Hu H."/>
            <person name="Johnson B.R."/>
            <person name="Kim J."/>
            <person name="Marsh S.E."/>
            <person name="Moeller J.A."/>
            <person name="Munoz-Torres M.C."/>
            <person name="Murphy M.C."/>
            <person name="Naughton M.C."/>
            <person name="Nigam S."/>
            <person name="Overson R."/>
            <person name="Rajakumar R."/>
            <person name="Reese J.T."/>
            <person name="Scott J.J."/>
            <person name="Smith C.R."/>
            <person name="Tao S."/>
            <person name="Tsutsui N.D."/>
            <person name="Viljakainen L."/>
            <person name="Wissler L."/>
            <person name="Yandell M.D."/>
            <person name="Zimmer F."/>
            <person name="Taylor J."/>
            <person name="Slater S.C."/>
            <person name="Clifton S.W."/>
            <person name="Warren W.C."/>
            <person name="Elsik C.G."/>
            <person name="Smith C.D."/>
            <person name="Weinstock G.M."/>
            <person name="Gerardo N.M."/>
            <person name="Currie C.R."/>
        </authorList>
    </citation>
    <scope>NUCLEOTIDE SEQUENCE [LARGE SCALE GENOMIC DNA]</scope>
</reference>
<dbReference type="GO" id="GO:0102965">
    <property type="term" value="F:alcohol-forming long-chain fatty acyl-CoA reductase activity"/>
    <property type="evidence" value="ECO:0007669"/>
    <property type="project" value="UniProtKB-EC"/>
</dbReference>
<dbReference type="CDD" id="cd05236">
    <property type="entry name" value="FAR-N_SDR_e"/>
    <property type="match status" value="1"/>
</dbReference>
<dbReference type="GO" id="GO:0016020">
    <property type="term" value="C:membrane"/>
    <property type="evidence" value="ECO:0007669"/>
    <property type="project" value="UniProtKB-SubCell"/>
</dbReference>
<dbReference type="EC" id="1.2.1.84" evidence="10"/>
<evidence type="ECO:0000259" key="11">
    <source>
        <dbReference type="Pfam" id="PF03015"/>
    </source>
</evidence>
<keyword evidence="5 10" id="KW-0521">NADP</keyword>
<dbReference type="InterPro" id="IPR013120">
    <property type="entry name" value="FAR_NAD-bd"/>
</dbReference>
<dbReference type="Pfam" id="PF07993">
    <property type="entry name" value="NAD_binding_4"/>
    <property type="match status" value="1"/>
</dbReference>
<keyword evidence="14" id="KW-1185">Reference proteome</keyword>
<dbReference type="CDD" id="cd09071">
    <property type="entry name" value="FAR_C"/>
    <property type="match status" value="1"/>
</dbReference>
<dbReference type="GO" id="GO:0035336">
    <property type="term" value="P:long-chain fatty-acyl-CoA metabolic process"/>
    <property type="evidence" value="ECO:0007669"/>
    <property type="project" value="TreeGrafter"/>
</dbReference>
<gene>
    <name evidence="13" type="primary">105623520</name>
</gene>
<reference evidence="13" key="2">
    <citation type="submission" date="2016-04" db="UniProtKB">
        <authorList>
            <consortium name="EnsemblMetazoa"/>
        </authorList>
    </citation>
    <scope>IDENTIFICATION</scope>
</reference>
<evidence type="ECO:0000256" key="6">
    <source>
        <dbReference type="ARBA" id="ARBA00022989"/>
    </source>
</evidence>
<dbReference type="PANTHER" id="PTHR11011:SF24">
    <property type="entry name" value="FATTY ACYL-COA REDUCTASE"/>
    <property type="match status" value="1"/>
</dbReference>
<dbReference type="GO" id="GO:0080019">
    <property type="term" value="F:alcohol-forming very long-chain fatty acyl-CoA reductase activity"/>
    <property type="evidence" value="ECO:0007669"/>
    <property type="project" value="InterPro"/>
</dbReference>
<dbReference type="Proteomes" id="UP000005205">
    <property type="component" value="Unassembled WGS sequence"/>
</dbReference>
<keyword evidence="8 10" id="KW-0472">Membrane</keyword>
<evidence type="ECO:0000256" key="1">
    <source>
        <dbReference type="ARBA" id="ARBA00004141"/>
    </source>
</evidence>
<dbReference type="AlphaFoldDB" id="A0A158NRZ5"/>
<keyword evidence="4 10" id="KW-0812">Transmembrane</keyword>
<comment type="subcellular location">
    <subcellularLocation>
        <location evidence="1">Membrane</location>
        <topology evidence="1">Multi-pass membrane protein</topology>
    </subcellularLocation>
</comment>
<comment type="function">
    <text evidence="10">Catalyzes the reduction of fatty acyl-CoA to fatty alcohols.</text>
</comment>
<dbReference type="SUPFAM" id="SSF51735">
    <property type="entry name" value="NAD(P)-binding Rossmann-fold domains"/>
    <property type="match status" value="1"/>
</dbReference>
<evidence type="ECO:0000313" key="14">
    <source>
        <dbReference type="Proteomes" id="UP000005205"/>
    </source>
</evidence>
<feature type="domain" description="Thioester reductase (TE)" evidence="12">
    <location>
        <begin position="23"/>
        <end position="293"/>
    </location>
</feature>
<evidence type="ECO:0000256" key="2">
    <source>
        <dbReference type="ARBA" id="ARBA00005928"/>
    </source>
</evidence>
<protein>
    <recommendedName>
        <fullName evidence="10">Fatty acyl-CoA reductase</fullName>
        <ecNumber evidence="10">1.2.1.84</ecNumber>
    </recommendedName>
</protein>
<organism evidence="13 14">
    <name type="scientific">Atta cephalotes</name>
    <name type="common">Leafcutter ant</name>
    <dbReference type="NCBI Taxonomy" id="12957"/>
    <lineage>
        <taxon>Eukaryota</taxon>
        <taxon>Metazoa</taxon>
        <taxon>Ecdysozoa</taxon>
        <taxon>Arthropoda</taxon>
        <taxon>Hexapoda</taxon>
        <taxon>Insecta</taxon>
        <taxon>Pterygota</taxon>
        <taxon>Neoptera</taxon>
        <taxon>Endopterygota</taxon>
        <taxon>Hymenoptera</taxon>
        <taxon>Apocrita</taxon>
        <taxon>Aculeata</taxon>
        <taxon>Formicoidea</taxon>
        <taxon>Formicidae</taxon>
        <taxon>Myrmicinae</taxon>
        <taxon>Atta</taxon>
    </lineage>
</organism>
<dbReference type="InterPro" id="IPR026055">
    <property type="entry name" value="FAR"/>
</dbReference>
<sequence>MNKMIIEPAKSIPAFYAGQSILLTGPTGFLGKVFIEKILRSCPDVREIFLLMRSKTESNINERLEEILNLPLFEKLRKERPSSFEKLIPISGDISEKELGLSATDRQMLVERVTIVIHAAASVRFNNSLKYAIFVNTRATRDVCILAQSIKNLIALVYVSTAFAHVNEPFIDEKIYLPIADWQKIIKIVETLDEHTLNIFTAKCLDYAPNTYIFSKNLAEKIIQDYSSSFPCAIVRPSIVIPTIQEPIPGWLDNVYGPIGLFIGGGKGILRVACLNKTVNEDAVPVDIVIKIIIVVTWKIGLTTYDHNITDSFTLQTPLVVNCTGQKYITYQDCIKMMFNIANEIPLEGTVWTPHTILTNNFVLFYILTILLHILPAILIDLILIFAGRRPMLVQLQRRVYVANRAVSYFSFHEWKYSHVNRLILTSLIPHDNLDSFSFECSNLDIRTYCKNSAIGAKKFLLHEDMSQLDAVKEHNKRVYLLVRIIKTIIFIGVLWIMYKWIFSGTLNY</sequence>
<feature type="domain" description="Fatty acyl-CoA reductase C-terminal" evidence="11">
    <location>
        <begin position="372"/>
        <end position="464"/>
    </location>
</feature>
<accession>A0A158NRZ5</accession>
<dbReference type="PANTHER" id="PTHR11011">
    <property type="entry name" value="MALE STERILITY PROTEIN 2-RELATED"/>
    <property type="match status" value="1"/>
</dbReference>
<dbReference type="InterPro" id="IPR033640">
    <property type="entry name" value="FAR_C"/>
</dbReference>
<dbReference type="KEGG" id="acep:105623520"/>
<dbReference type="Pfam" id="PF03015">
    <property type="entry name" value="Sterile"/>
    <property type="match status" value="1"/>
</dbReference>
<dbReference type="GO" id="GO:0005777">
    <property type="term" value="C:peroxisome"/>
    <property type="evidence" value="ECO:0007669"/>
    <property type="project" value="TreeGrafter"/>
</dbReference>